<dbReference type="KEGG" id="eao:BD94_0116"/>
<accession>A0A077E8K2</accession>
<dbReference type="HOGENOM" id="CLU_2422269_0_0_10"/>
<dbReference type="STRING" id="1338011.BD94_0116"/>
<dbReference type="AlphaFoldDB" id="A0A077E8K2"/>
<sequence length="91" mass="10827">MRDEIQILKDYLQRVLKLEYLPEDNPGNLCYVNENPELRNEFRTGFSNSDLLKYFKNVTICEKDTDIFLISPHEIMLPRNADIFWQIVSSD</sequence>
<reference evidence="1" key="2">
    <citation type="journal article" date="2015" name="Genome Biol. Evol.">
        <title>Complete Genome Sequence and Transcriptomic Analysis of the Novel Pathogen Elizabethkingia anophelis in Response to Oxidative Stress.</title>
        <authorList>
            <person name="Li Y."/>
            <person name="Liu Y."/>
            <person name="Chew S.C."/>
            <person name="Tay M."/>
            <person name="Salido M.M."/>
            <person name="Teo J."/>
            <person name="Lauro F.M."/>
            <person name="Givskov M."/>
            <person name="Yang L."/>
        </authorList>
    </citation>
    <scope>NUCLEOTIDE SEQUENCE</scope>
    <source>
        <strain evidence="1">NUHP1</strain>
    </source>
</reference>
<dbReference type="eggNOG" id="ENOG502ZZMK">
    <property type="taxonomic scope" value="Bacteria"/>
</dbReference>
<dbReference type="RefSeq" id="WP_024565391.1">
    <property type="nucleotide sequence ID" value="NZ_CP007547.1"/>
</dbReference>
<evidence type="ECO:0000313" key="2">
    <source>
        <dbReference type="Proteomes" id="UP000028933"/>
    </source>
</evidence>
<dbReference type="Proteomes" id="UP000028933">
    <property type="component" value="Chromosome"/>
</dbReference>
<protein>
    <submittedName>
        <fullName evidence="1">Uncharacterized protein</fullName>
    </submittedName>
</protein>
<proteinExistence type="predicted"/>
<name>A0A077E8K2_9FLAO</name>
<reference evidence="1" key="1">
    <citation type="journal article" date="2013" name="Lancet">
        <title>First case of E anophelis outbreak in an intensive-care unit.</title>
        <authorList>
            <person name="Teo J."/>
            <person name="Tan S.Y."/>
            <person name="Tay M."/>
            <person name="Ding Y."/>
            <person name="Kjelleberg S."/>
            <person name="Givskov M."/>
            <person name="Lin R.T."/>
            <person name="Yang L."/>
        </authorList>
    </citation>
    <scope>NUCLEOTIDE SEQUENCE [LARGE SCALE GENOMIC DNA]</scope>
    <source>
        <strain evidence="1">NUHP1</strain>
    </source>
</reference>
<gene>
    <name evidence="1" type="ORF">BD94_0116</name>
</gene>
<evidence type="ECO:0000313" key="1">
    <source>
        <dbReference type="EMBL" id="AIL43891.1"/>
    </source>
</evidence>
<dbReference type="EMBL" id="CP007547">
    <property type="protein sequence ID" value="AIL43891.1"/>
    <property type="molecule type" value="Genomic_DNA"/>
</dbReference>
<organism evidence="1 2">
    <name type="scientific">Elizabethkingia anophelis NUHP1</name>
    <dbReference type="NCBI Taxonomy" id="1338011"/>
    <lineage>
        <taxon>Bacteria</taxon>
        <taxon>Pseudomonadati</taxon>
        <taxon>Bacteroidota</taxon>
        <taxon>Flavobacteriia</taxon>
        <taxon>Flavobacteriales</taxon>
        <taxon>Weeksellaceae</taxon>
        <taxon>Elizabethkingia</taxon>
    </lineage>
</organism>